<feature type="region of interest" description="Disordered" evidence="1">
    <location>
        <begin position="76"/>
        <end position="95"/>
    </location>
</feature>
<dbReference type="AlphaFoldDB" id="A0A0S4LQM3"/>
<protein>
    <submittedName>
        <fullName evidence="2">Uncharacterized protein</fullName>
    </submittedName>
</protein>
<gene>
    <name evidence="2" type="ORF">COMA2_80189</name>
</gene>
<dbReference type="Proteomes" id="UP000198736">
    <property type="component" value="Unassembled WGS sequence"/>
</dbReference>
<keyword evidence="3" id="KW-1185">Reference proteome</keyword>
<feature type="compositionally biased region" description="Basic and acidic residues" evidence="1">
    <location>
        <begin position="86"/>
        <end position="95"/>
    </location>
</feature>
<organism evidence="2 3">
    <name type="scientific">Candidatus Nitrospira nitrificans</name>
    <dbReference type="NCBI Taxonomy" id="1742973"/>
    <lineage>
        <taxon>Bacteria</taxon>
        <taxon>Pseudomonadati</taxon>
        <taxon>Nitrospirota</taxon>
        <taxon>Nitrospiria</taxon>
        <taxon>Nitrospirales</taxon>
        <taxon>Nitrospiraceae</taxon>
        <taxon>Nitrospira</taxon>
    </lineage>
</organism>
<reference evidence="3" key="1">
    <citation type="submission" date="2015-10" db="EMBL/GenBank/DDBJ databases">
        <authorList>
            <person name="Luecker S."/>
            <person name="Luecker S."/>
        </authorList>
    </citation>
    <scope>NUCLEOTIDE SEQUENCE [LARGE SCALE GENOMIC DNA]</scope>
</reference>
<evidence type="ECO:0000313" key="3">
    <source>
        <dbReference type="Proteomes" id="UP000198736"/>
    </source>
</evidence>
<proteinExistence type="predicted"/>
<accession>A0A0S4LQM3</accession>
<name>A0A0S4LQM3_9BACT</name>
<evidence type="ECO:0000256" key="1">
    <source>
        <dbReference type="SAM" id="MobiDB-lite"/>
    </source>
</evidence>
<sequence length="95" mass="10425">MRFKSILGLSQLILYGVVFSAQIDQSLCTQCLAQAKEKLKQCLASAISREDKTSCEEKSDVRTQSCHDGQCKIEKAAHGGNTTDGSQERMHLPPP</sequence>
<dbReference type="EMBL" id="CZPZ01000035">
    <property type="protein sequence ID" value="CUS39804.1"/>
    <property type="molecule type" value="Genomic_DNA"/>
</dbReference>
<evidence type="ECO:0000313" key="2">
    <source>
        <dbReference type="EMBL" id="CUS39804.1"/>
    </source>
</evidence>